<dbReference type="GO" id="GO:0004177">
    <property type="term" value="F:aminopeptidase activity"/>
    <property type="evidence" value="ECO:0007669"/>
    <property type="project" value="UniProtKB-KW"/>
</dbReference>
<proteinExistence type="predicted"/>
<reference evidence="3" key="1">
    <citation type="submission" date="2016-06" db="EMBL/GenBank/DDBJ databases">
        <authorList>
            <person name="Varghese N."/>
            <person name="Submissions Spin"/>
        </authorList>
    </citation>
    <scope>NUCLEOTIDE SEQUENCE [LARGE SCALE GENOMIC DNA]</scope>
    <source>
        <strain evidence="3">DSM 44814</strain>
    </source>
</reference>
<keyword evidence="2" id="KW-0378">Hydrolase</keyword>
<dbReference type="Gene3D" id="3.40.350.10">
    <property type="entry name" value="Creatinase/prolidase N-terminal domain"/>
    <property type="match status" value="1"/>
</dbReference>
<dbReference type="InterPro" id="IPR050659">
    <property type="entry name" value="Peptidase_M24B"/>
</dbReference>
<sequence>MSRYFTDAEYDRRWAAVMAEVERRRLDTVVIWGRAGGQFEHCGDILYLSNHFAISAGADSAIWNARSFAALIVRPGHEPELHIDEPDPRMDRLAVRDVRWSSDPVRAVGERLRELGISGQVGFVGTNFFPIKYYQQLSELCPQIDWRPEDDLVKTVRKIKSAAELDCYRHAGETASLALTRLMSGLIGGEKEAVAAGAASQIVVERGGRIQLMGTTHGEHIGYQCAEPLTGYSQLAPQPGDLVAGMVHGPMYQGYYLDPAREWVCGGRPSGAQRGLIEATVEIVEELCAMIRPGVRLLDAARRGDELTARYGGDDSPTSKFFPFYGHGVGMFFETPRIGSALSAPDDIFEEGMVLGVEAFLARDGVGSCLIEDNVIVNAHGVELLTTTPLRWDA</sequence>
<dbReference type="InterPro" id="IPR029149">
    <property type="entry name" value="Creatin/AminoP/Spt16_N"/>
</dbReference>
<dbReference type="PANTHER" id="PTHR46112">
    <property type="entry name" value="AMINOPEPTIDASE"/>
    <property type="match status" value="1"/>
</dbReference>
<accession>A0A1C6UWB9</accession>
<dbReference type="InterPro" id="IPR000994">
    <property type="entry name" value="Pept_M24"/>
</dbReference>
<dbReference type="SUPFAM" id="SSF55920">
    <property type="entry name" value="Creatinase/aminopeptidase"/>
    <property type="match status" value="1"/>
</dbReference>
<keyword evidence="2" id="KW-0645">Protease</keyword>
<feature type="domain" description="Peptidase M24" evidence="1">
    <location>
        <begin position="167"/>
        <end position="378"/>
    </location>
</feature>
<dbReference type="Pfam" id="PF00557">
    <property type="entry name" value="Peptidase_M24"/>
    <property type="match status" value="1"/>
</dbReference>
<dbReference type="Proteomes" id="UP000199696">
    <property type="component" value="Unassembled WGS sequence"/>
</dbReference>
<gene>
    <name evidence="2" type="ORF">GA0070604_3798</name>
</gene>
<keyword evidence="3" id="KW-1185">Reference proteome</keyword>
<organism evidence="2 3">
    <name type="scientific">Micromonospora eburnea</name>
    <dbReference type="NCBI Taxonomy" id="227316"/>
    <lineage>
        <taxon>Bacteria</taxon>
        <taxon>Bacillati</taxon>
        <taxon>Actinomycetota</taxon>
        <taxon>Actinomycetes</taxon>
        <taxon>Micromonosporales</taxon>
        <taxon>Micromonosporaceae</taxon>
        <taxon>Micromonospora</taxon>
    </lineage>
</organism>
<dbReference type="SUPFAM" id="SSF53092">
    <property type="entry name" value="Creatinase/prolidase N-terminal domain"/>
    <property type="match status" value="1"/>
</dbReference>
<dbReference type="RefSeq" id="WP_091119878.1">
    <property type="nucleotide sequence ID" value="NZ_FMHY01000002.1"/>
</dbReference>
<dbReference type="CDD" id="cd01066">
    <property type="entry name" value="APP_MetAP"/>
    <property type="match status" value="1"/>
</dbReference>
<protein>
    <submittedName>
        <fullName evidence="2">Xaa-Pro aminopeptidase</fullName>
    </submittedName>
</protein>
<dbReference type="Gene3D" id="3.90.230.10">
    <property type="entry name" value="Creatinase/methionine aminopeptidase superfamily"/>
    <property type="match status" value="1"/>
</dbReference>
<keyword evidence="2" id="KW-0031">Aminopeptidase</keyword>
<dbReference type="EMBL" id="FMHY01000002">
    <property type="protein sequence ID" value="SCL58288.1"/>
    <property type="molecule type" value="Genomic_DNA"/>
</dbReference>
<dbReference type="OrthoDB" id="9761809at2"/>
<evidence type="ECO:0000313" key="3">
    <source>
        <dbReference type="Proteomes" id="UP000199696"/>
    </source>
</evidence>
<evidence type="ECO:0000259" key="1">
    <source>
        <dbReference type="Pfam" id="PF00557"/>
    </source>
</evidence>
<dbReference type="AlphaFoldDB" id="A0A1C6UWB9"/>
<dbReference type="InterPro" id="IPR036005">
    <property type="entry name" value="Creatinase/aminopeptidase-like"/>
</dbReference>
<evidence type="ECO:0000313" key="2">
    <source>
        <dbReference type="EMBL" id="SCL58288.1"/>
    </source>
</evidence>
<dbReference type="PANTHER" id="PTHR46112:SF2">
    <property type="entry name" value="XAA-PRO AMINOPEPTIDASE P-RELATED"/>
    <property type="match status" value="1"/>
</dbReference>
<name>A0A1C6UWB9_9ACTN</name>
<dbReference type="STRING" id="227316.GA0070604_3798"/>